<feature type="compositionally biased region" description="Polar residues" evidence="1">
    <location>
        <begin position="129"/>
        <end position="162"/>
    </location>
</feature>
<keyword evidence="3" id="KW-1185">Reference proteome</keyword>
<dbReference type="Proteomes" id="UP000039865">
    <property type="component" value="Unassembled WGS sequence"/>
</dbReference>
<feature type="region of interest" description="Disordered" evidence="1">
    <location>
        <begin position="406"/>
        <end position="425"/>
    </location>
</feature>
<feature type="compositionally biased region" description="Polar residues" evidence="1">
    <location>
        <begin position="571"/>
        <end position="580"/>
    </location>
</feature>
<feature type="compositionally biased region" description="Polar residues" evidence="1">
    <location>
        <begin position="766"/>
        <end position="775"/>
    </location>
</feature>
<feature type="compositionally biased region" description="Acidic residues" evidence="1">
    <location>
        <begin position="551"/>
        <end position="570"/>
    </location>
</feature>
<feature type="compositionally biased region" description="Basic and acidic residues" evidence="1">
    <location>
        <begin position="335"/>
        <end position="349"/>
    </location>
</feature>
<reference evidence="2 3" key="1">
    <citation type="submission" date="2014-06" db="EMBL/GenBank/DDBJ databases">
        <authorList>
            <person name="Swart Estienne"/>
        </authorList>
    </citation>
    <scope>NUCLEOTIDE SEQUENCE [LARGE SCALE GENOMIC DNA]</scope>
    <source>
        <strain evidence="2 3">130c</strain>
    </source>
</reference>
<name>A0A078AVE0_STYLE</name>
<feature type="region of interest" description="Disordered" evidence="1">
    <location>
        <begin position="947"/>
        <end position="972"/>
    </location>
</feature>
<feature type="compositionally biased region" description="Acidic residues" evidence="1">
    <location>
        <begin position="583"/>
        <end position="594"/>
    </location>
</feature>
<evidence type="ECO:0000313" key="2">
    <source>
        <dbReference type="EMBL" id="CDW84798.1"/>
    </source>
</evidence>
<gene>
    <name evidence="2" type="primary">Contig2964.g3171</name>
    <name evidence="2" type="ORF">STYLEM_13866</name>
</gene>
<evidence type="ECO:0000313" key="3">
    <source>
        <dbReference type="Proteomes" id="UP000039865"/>
    </source>
</evidence>
<feature type="compositionally biased region" description="Basic and acidic residues" evidence="1">
    <location>
        <begin position="1195"/>
        <end position="1209"/>
    </location>
</feature>
<accession>A0A078AVE0</accession>
<proteinExistence type="predicted"/>
<feature type="compositionally biased region" description="Basic and acidic residues" evidence="1">
    <location>
        <begin position="1166"/>
        <end position="1178"/>
    </location>
</feature>
<feature type="compositionally biased region" description="Low complexity" evidence="1">
    <location>
        <begin position="110"/>
        <end position="128"/>
    </location>
</feature>
<sequence length="1235" mass="143547">MEDILNDIGESKYINHFKRNSITIGTFKQILDSTQNQKQKREFLEKQCQMDQGQILAIMERVRKLYDRQNIIFADNYRQSPLTPMAYQNQGAKSKRMQQLLSQPPNKSPQLQNQRSSASLQQQQQLNQGFSLKNSNNISNAQKMPQNISNNRSTSRDNMMNKSSNQPQQNLSNQNKVVMGSKQLQQEIQSVQITSNNTIKSHNIVKNLFENDDNLSYSQSEGENMKANQKTNIQAFQGDSSLMSQASQEYVNQKLQEHKKFQENELLSDDEVDQIPSEEDSHKNFNQKQCIENQNNILQQLPLAQVEVEKKVEVIAFESKQDNQIMIEEEDDMNREESLEVQMEDKSAQDKTVSQQSRTPISNNHDMSQDIIEIEDNDNYEQIQIQRQMPPQTQSTIQQNIVQEISDDDEEDESDNTSSDEELSAPQVNQQALLNQRNLWVSRVSQQSSIQKQALEEEEKIQMQSNEIPAILNQVEYSNDAESFNRFYQTMNQYSPDKLPSIIQQEQLHKIEPPTLSSSILKQQNVVDMLKSESQNEDFSNVQMENQQSAFDDDDVMMNENDNDFEDDQQTYEPTVAQNKLSDDEDDSYETEKEDQMEEEEVIVPQQLQKQQVLAIPQNKVMIEEVKQNYIIDTTFNQNKQSANITPNKSSYSRSSRSQSPNITKLILVEGKVIEHEILSKCFDFEQQTDSEDKKIFINQEIQVELIKEGQISIEDRDMIITYPASSVIQLQKDAQPKITNSQQSFNKTNSQDAIERQNIKKQIKESTSQSNSRDISTESRKSNDANQIHRPQPIKVQTPNKVQFNTILNSSKLSSSVNQSAENMAFKPIEQKQQNKIEEQEVLAQVMPIIEEQKQEPNIVFEKVEQQVEINESPVQTSSVDIQTIKQVKPIEFEQELQVEELSQEKVSEEQEIFMIDTSTNKNKAEPVFDNSRIEILNYQLEQRNSYNQRQSQEEQKSLQHSQTSEQLPSRQRAIIRKLYSDSEDEQIINTTAVNQETMSQQSEPEEISSFADEQMIDITQNIELSEQVNEEFVEEKSEVASSIKLESLKEEVPTKKSKKRVTFVDLVESDEDNRESSAKKYKEQQKQRNQRRNLEEEEELIAQGRRSRRRVDYNEANLQNSNRQEKSEFEEDYEIRMNKKAVAEYSESEQELSSGRECSEEQEVPLKKREVKEKRVQMKNTIPKPRNSPQKKAQKDKTPPKSQEKWKQVISNQISSNIKDEEMRKKMAKLLKL</sequence>
<feature type="region of interest" description="Disordered" evidence="1">
    <location>
        <begin position="1068"/>
        <end position="1223"/>
    </location>
</feature>
<dbReference type="EMBL" id="CCKQ01013162">
    <property type="protein sequence ID" value="CDW84798.1"/>
    <property type="molecule type" value="Genomic_DNA"/>
</dbReference>
<evidence type="ECO:0000256" key="1">
    <source>
        <dbReference type="SAM" id="MobiDB-lite"/>
    </source>
</evidence>
<organism evidence="2 3">
    <name type="scientific">Stylonychia lemnae</name>
    <name type="common">Ciliate</name>
    <dbReference type="NCBI Taxonomy" id="5949"/>
    <lineage>
        <taxon>Eukaryota</taxon>
        <taxon>Sar</taxon>
        <taxon>Alveolata</taxon>
        <taxon>Ciliophora</taxon>
        <taxon>Intramacronucleata</taxon>
        <taxon>Spirotrichea</taxon>
        <taxon>Stichotrichia</taxon>
        <taxon>Sporadotrichida</taxon>
        <taxon>Oxytrichidae</taxon>
        <taxon>Stylonychinae</taxon>
        <taxon>Stylonychia</taxon>
    </lineage>
</organism>
<feature type="region of interest" description="Disordered" evidence="1">
    <location>
        <begin position="549"/>
        <end position="594"/>
    </location>
</feature>
<feature type="compositionally biased region" description="Polar residues" evidence="1">
    <location>
        <begin position="960"/>
        <end position="971"/>
    </location>
</feature>
<feature type="region of interest" description="Disordered" evidence="1">
    <location>
        <begin position="89"/>
        <end position="171"/>
    </location>
</feature>
<protein>
    <submittedName>
        <fullName evidence="2">Uncharacterized protein</fullName>
    </submittedName>
</protein>
<feature type="region of interest" description="Disordered" evidence="1">
    <location>
        <begin position="761"/>
        <end position="799"/>
    </location>
</feature>
<feature type="compositionally biased region" description="Basic and acidic residues" evidence="1">
    <location>
        <begin position="1076"/>
        <end position="1088"/>
    </location>
</feature>
<feature type="region of interest" description="Disordered" evidence="1">
    <location>
        <begin position="325"/>
        <end position="367"/>
    </location>
</feature>
<dbReference type="AlphaFoldDB" id="A0A078AVE0"/>
<feature type="compositionally biased region" description="Polar residues" evidence="1">
    <location>
        <begin position="89"/>
        <end position="109"/>
    </location>
</feature>
<dbReference type="InParanoid" id="A0A078AVE0"/>
<feature type="compositionally biased region" description="Acidic residues" evidence="1">
    <location>
        <begin position="406"/>
        <end position="423"/>
    </location>
</feature>
<feature type="compositionally biased region" description="Polar residues" evidence="1">
    <location>
        <begin position="350"/>
        <end position="366"/>
    </location>
</feature>